<dbReference type="GeneID" id="96597301"/>
<dbReference type="AlphaFoldDB" id="A0A0K9FGS5"/>
<dbReference type="PANTHER" id="PTHR37299:SF1">
    <property type="entry name" value="STAGE 0 SPORULATION PROTEIN A HOMOLOG"/>
    <property type="match status" value="1"/>
</dbReference>
<dbReference type="GO" id="GO:0000156">
    <property type="term" value="F:phosphorelay response regulator activity"/>
    <property type="evidence" value="ECO:0007669"/>
    <property type="project" value="InterPro"/>
</dbReference>
<organism evidence="2 3">
    <name type="scientific">Lysinibacillus xylanilyticus</name>
    <dbReference type="NCBI Taxonomy" id="582475"/>
    <lineage>
        <taxon>Bacteria</taxon>
        <taxon>Bacillati</taxon>
        <taxon>Bacillota</taxon>
        <taxon>Bacilli</taxon>
        <taxon>Bacillales</taxon>
        <taxon>Bacillaceae</taxon>
        <taxon>Lysinibacillus</taxon>
    </lineage>
</organism>
<dbReference type="GO" id="GO:0016301">
    <property type="term" value="F:kinase activity"/>
    <property type="evidence" value="ECO:0007669"/>
    <property type="project" value="UniProtKB-KW"/>
</dbReference>
<evidence type="ECO:0000313" key="2">
    <source>
        <dbReference type="EMBL" id="KMY33447.1"/>
    </source>
</evidence>
<dbReference type="PATRIC" id="fig|582475.4.peg.5280"/>
<evidence type="ECO:0000313" key="3">
    <source>
        <dbReference type="Proteomes" id="UP000037326"/>
    </source>
</evidence>
<dbReference type="PANTHER" id="PTHR37299">
    <property type="entry name" value="TRANSCRIPTIONAL REGULATOR-RELATED"/>
    <property type="match status" value="1"/>
</dbReference>
<dbReference type="EMBL" id="LFXJ01000003">
    <property type="protein sequence ID" value="KMY33447.1"/>
    <property type="molecule type" value="Genomic_DNA"/>
</dbReference>
<accession>A0A0K9FGS5</accession>
<protein>
    <submittedName>
        <fullName evidence="2">Histidine kinase</fullName>
    </submittedName>
</protein>
<dbReference type="Pfam" id="PF04397">
    <property type="entry name" value="LytTR"/>
    <property type="match status" value="1"/>
</dbReference>
<dbReference type="OrthoDB" id="9802383at2"/>
<gene>
    <name evidence="2" type="ORF">ACZ11_03075</name>
</gene>
<dbReference type="GO" id="GO:0003677">
    <property type="term" value="F:DNA binding"/>
    <property type="evidence" value="ECO:0007669"/>
    <property type="project" value="InterPro"/>
</dbReference>
<dbReference type="PROSITE" id="PS50930">
    <property type="entry name" value="HTH_LYTTR"/>
    <property type="match status" value="1"/>
</dbReference>
<evidence type="ECO:0000259" key="1">
    <source>
        <dbReference type="PROSITE" id="PS50930"/>
    </source>
</evidence>
<name>A0A0K9FGS5_9BACI</name>
<dbReference type="RefSeq" id="WP_049663678.1">
    <property type="nucleotide sequence ID" value="NZ_JBIVOC010000016.1"/>
</dbReference>
<comment type="caution">
    <text evidence="2">The sequence shown here is derived from an EMBL/GenBank/DDBJ whole genome shotgun (WGS) entry which is preliminary data.</text>
</comment>
<dbReference type="SMART" id="SM00850">
    <property type="entry name" value="LytTR"/>
    <property type="match status" value="1"/>
</dbReference>
<dbReference type="Gene3D" id="2.40.50.40">
    <property type="match status" value="1"/>
</dbReference>
<proteinExistence type="predicted"/>
<reference evidence="3" key="1">
    <citation type="submission" date="2015-07" db="EMBL/GenBank/DDBJ databases">
        <authorList>
            <consortium name="Consortium for Microbial Forensics and Genomics (microFORGE)"/>
            <person name="Knight B.M."/>
            <person name="Roberts D.P."/>
            <person name="Lin D."/>
            <person name="Hari K."/>
            <person name="Fletcher J."/>
            <person name="Melcher U."/>
            <person name="Blagden T."/>
            <person name="Winegar R.A."/>
        </authorList>
    </citation>
    <scope>NUCLEOTIDE SEQUENCE [LARGE SCALE GENOMIC DNA]</scope>
    <source>
        <strain evidence="3">DSM 23493</strain>
    </source>
</reference>
<keyword evidence="2" id="KW-0808">Transferase</keyword>
<keyword evidence="2" id="KW-0418">Kinase</keyword>
<dbReference type="Gene3D" id="2.20.25.10">
    <property type="match status" value="1"/>
</dbReference>
<feature type="domain" description="HTH LytTR-type" evidence="1">
    <location>
        <begin position="120"/>
        <end position="223"/>
    </location>
</feature>
<sequence>MNNEFNSLPKDISLQFISMLKDWVPANSSIVIAAENSYIYFHSGHQNINLEIGQQVQSGSIAEQVLRTRKRTDAVLDNSLFETPYYGIGYPINILDVPAALVVVLPSTFTEKKLEPFQFLTGKQEEEWNPVAIEKISYIESLQKKTWFYVEGEQFKTSITLKELQMRLPSSFIRIHRSYIVNIHFIKKMSRDLASNFIVTLKDGSELPVSQSYLNNLRNALEF</sequence>
<dbReference type="Proteomes" id="UP000037326">
    <property type="component" value="Unassembled WGS sequence"/>
</dbReference>
<dbReference type="InterPro" id="IPR007492">
    <property type="entry name" value="LytTR_DNA-bd_dom"/>
</dbReference>
<dbReference type="InterPro" id="IPR046947">
    <property type="entry name" value="LytR-like"/>
</dbReference>